<dbReference type="Gene3D" id="3.40.30.10">
    <property type="entry name" value="Glutaredoxin"/>
    <property type="match status" value="1"/>
</dbReference>
<dbReference type="EMBL" id="FZOQ01000019">
    <property type="protein sequence ID" value="SNS98289.1"/>
    <property type="molecule type" value="Genomic_DNA"/>
</dbReference>
<organism evidence="2 3">
    <name type="scientific">Pontibacter ummariensis</name>
    <dbReference type="NCBI Taxonomy" id="1610492"/>
    <lineage>
        <taxon>Bacteria</taxon>
        <taxon>Pseudomonadati</taxon>
        <taxon>Bacteroidota</taxon>
        <taxon>Cytophagia</taxon>
        <taxon>Cytophagales</taxon>
        <taxon>Hymenobacteraceae</taxon>
        <taxon>Pontibacter</taxon>
    </lineage>
</organism>
<keyword evidence="1" id="KW-0472">Membrane</keyword>
<protein>
    <submittedName>
        <fullName evidence="2">AhpC/TSA family protein</fullName>
    </submittedName>
</protein>
<keyword evidence="1" id="KW-0812">Transmembrane</keyword>
<dbReference type="Proteomes" id="UP000198432">
    <property type="component" value="Unassembled WGS sequence"/>
</dbReference>
<dbReference type="SUPFAM" id="SSF52833">
    <property type="entry name" value="Thioredoxin-like"/>
    <property type="match status" value="1"/>
</dbReference>
<accession>A0A239IXK5</accession>
<reference evidence="3" key="1">
    <citation type="submission" date="2017-06" db="EMBL/GenBank/DDBJ databases">
        <authorList>
            <person name="Varghese N."/>
            <person name="Submissions S."/>
        </authorList>
    </citation>
    <scope>NUCLEOTIDE SEQUENCE [LARGE SCALE GENOMIC DNA]</scope>
    <source>
        <strain evidence="3">NKM1</strain>
    </source>
</reference>
<keyword evidence="1" id="KW-1133">Transmembrane helix</keyword>
<evidence type="ECO:0000313" key="3">
    <source>
        <dbReference type="Proteomes" id="UP000198432"/>
    </source>
</evidence>
<evidence type="ECO:0000256" key="1">
    <source>
        <dbReference type="SAM" id="Phobius"/>
    </source>
</evidence>
<evidence type="ECO:0000313" key="2">
    <source>
        <dbReference type="EMBL" id="SNS98289.1"/>
    </source>
</evidence>
<feature type="transmembrane region" description="Helical" evidence="1">
    <location>
        <begin position="5"/>
        <end position="21"/>
    </location>
</feature>
<sequence length="171" mass="18783">MKKGIYICLGTVLVLFAIYILDTQFLSKERMPGIGAVENDSTSLISFPLLQLDGSRLTMSELEGGKILVLIRPDCAPCQRKALQIQENAGAFEEYEILFVSDASLPQLRQIASSYNRAGQRNIYIAQAATKDILHLFGSAEAPSILVFSKEGRLVDTFSGRTPIQEILASL</sequence>
<gene>
    <name evidence="2" type="ORF">SAMN06296052_11962</name>
</gene>
<dbReference type="OrthoDB" id="662072at2"/>
<dbReference type="AlphaFoldDB" id="A0A239IXK5"/>
<dbReference type="InterPro" id="IPR036249">
    <property type="entry name" value="Thioredoxin-like_sf"/>
</dbReference>
<name>A0A239IXK5_9BACT</name>
<keyword evidence="3" id="KW-1185">Reference proteome</keyword>
<proteinExistence type="predicted"/>